<dbReference type="Gene3D" id="3.40.1090.10">
    <property type="entry name" value="Cytosolic phospholipase A2 catalytic domain"/>
    <property type="match status" value="1"/>
</dbReference>
<dbReference type="InterPro" id="IPR050301">
    <property type="entry name" value="NTE"/>
</dbReference>
<dbReference type="EMBL" id="PYVU01000585">
    <property type="protein sequence ID" value="PTB90723.1"/>
    <property type="molecule type" value="Genomic_DNA"/>
</dbReference>
<proteinExistence type="predicted"/>
<evidence type="ECO:0000256" key="3">
    <source>
        <dbReference type="ARBA" id="ARBA00023098"/>
    </source>
</evidence>
<comment type="caution">
    <text evidence="4">Lacks conserved residue(s) required for the propagation of feature annotation.</text>
</comment>
<evidence type="ECO:0000256" key="4">
    <source>
        <dbReference type="PROSITE-ProRule" id="PRU01161"/>
    </source>
</evidence>
<gene>
    <name evidence="6" type="ORF">C9994_16910</name>
</gene>
<evidence type="ECO:0000259" key="5">
    <source>
        <dbReference type="PROSITE" id="PS51635"/>
    </source>
</evidence>
<dbReference type="GO" id="GO:0016042">
    <property type="term" value="P:lipid catabolic process"/>
    <property type="evidence" value="ECO:0007669"/>
    <property type="project" value="UniProtKB-KW"/>
</dbReference>
<dbReference type="Pfam" id="PF01734">
    <property type="entry name" value="Patatin"/>
    <property type="match status" value="1"/>
</dbReference>
<evidence type="ECO:0000313" key="7">
    <source>
        <dbReference type="Proteomes" id="UP000240608"/>
    </source>
</evidence>
<dbReference type="InterPro" id="IPR016035">
    <property type="entry name" value="Acyl_Trfase/lysoPLipase"/>
</dbReference>
<accession>A0A2T4DA91</accession>
<dbReference type="Proteomes" id="UP000240608">
    <property type="component" value="Unassembled WGS sequence"/>
</dbReference>
<evidence type="ECO:0000313" key="6">
    <source>
        <dbReference type="EMBL" id="PTB90723.1"/>
    </source>
</evidence>
<keyword evidence="1" id="KW-0378">Hydrolase</keyword>
<sequence length="52" mass="5190">MMKQKVALVLGSGGARGVAHIGVIEALLDNNFEITSVAGSSMDAVVGGIYAA</sequence>
<dbReference type="AlphaFoldDB" id="A0A2T4DA91"/>
<keyword evidence="3" id="KW-0443">Lipid metabolism</keyword>
<dbReference type="GO" id="GO:0016787">
    <property type="term" value="F:hydrolase activity"/>
    <property type="evidence" value="ECO:0007669"/>
    <property type="project" value="UniProtKB-KW"/>
</dbReference>
<dbReference type="SUPFAM" id="SSF52151">
    <property type="entry name" value="FabD/lysophospholipase-like"/>
    <property type="match status" value="1"/>
</dbReference>
<dbReference type="PANTHER" id="PTHR14226:SF76">
    <property type="entry name" value="NTE FAMILY PROTEIN RSSA"/>
    <property type="match status" value="1"/>
</dbReference>
<reference evidence="6 7" key="1">
    <citation type="submission" date="2018-03" db="EMBL/GenBank/DDBJ databases">
        <title>Cross-interface Injection: A General Nanoliter Liquid Handling Method Applied to Single Cells Genome Amplification Automated Nanoliter Liquid Handling Applied to Single Cell Multiple Displacement Amplification.</title>
        <authorList>
            <person name="Yun J."/>
            <person name="Xu P."/>
            <person name="Xu J."/>
            <person name="Dai X."/>
            <person name="Wang Y."/>
            <person name="Zheng X."/>
            <person name="Cao C."/>
            <person name="Yi Q."/>
            <person name="Zhu Y."/>
            <person name="Wang L."/>
            <person name="Dong Z."/>
            <person name="Huang Y."/>
            <person name="Huang L."/>
            <person name="Du W."/>
        </authorList>
    </citation>
    <scope>NUCLEOTIDE SEQUENCE [LARGE SCALE GENOMIC DNA]</scope>
    <source>
        <strain evidence="6 7">Z-D1-2</strain>
    </source>
</reference>
<keyword evidence="2" id="KW-0442">Lipid degradation</keyword>
<feature type="domain" description="PNPLA" evidence="5">
    <location>
        <begin position="8"/>
        <end position="52"/>
    </location>
</feature>
<protein>
    <submittedName>
        <fullName evidence="6">Phospholipase</fullName>
    </submittedName>
</protein>
<evidence type="ECO:0000256" key="1">
    <source>
        <dbReference type="ARBA" id="ARBA00022801"/>
    </source>
</evidence>
<dbReference type="PROSITE" id="PS51635">
    <property type="entry name" value="PNPLA"/>
    <property type="match status" value="1"/>
</dbReference>
<name>A0A2T4DA91_9BACT</name>
<dbReference type="InterPro" id="IPR002641">
    <property type="entry name" value="PNPLA_dom"/>
</dbReference>
<evidence type="ECO:0000256" key="2">
    <source>
        <dbReference type="ARBA" id="ARBA00022963"/>
    </source>
</evidence>
<dbReference type="PANTHER" id="PTHR14226">
    <property type="entry name" value="NEUROPATHY TARGET ESTERASE/SWISS CHEESE D.MELANOGASTER"/>
    <property type="match status" value="1"/>
</dbReference>
<comment type="caution">
    <text evidence="6">The sequence shown here is derived from an EMBL/GenBank/DDBJ whole genome shotgun (WGS) entry which is preliminary data.</text>
</comment>
<feature type="non-terminal residue" evidence="6">
    <location>
        <position position="52"/>
    </location>
</feature>
<organism evidence="6 7">
    <name type="scientific">Marivirga lumbricoides</name>
    <dbReference type="NCBI Taxonomy" id="1046115"/>
    <lineage>
        <taxon>Bacteria</taxon>
        <taxon>Pseudomonadati</taxon>
        <taxon>Bacteroidota</taxon>
        <taxon>Cytophagia</taxon>
        <taxon>Cytophagales</taxon>
        <taxon>Marivirgaceae</taxon>
        <taxon>Marivirga</taxon>
    </lineage>
</organism>